<dbReference type="InterPro" id="IPR000719">
    <property type="entry name" value="Prot_kinase_dom"/>
</dbReference>
<proteinExistence type="inferred from homology"/>
<dbReference type="Pfam" id="PF00612">
    <property type="entry name" value="IQ"/>
    <property type="match status" value="1"/>
</dbReference>
<dbReference type="InterPro" id="IPR027417">
    <property type="entry name" value="P-loop_NTPase"/>
</dbReference>
<feature type="domain" description="Protein kinase" evidence="11">
    <location>
        <begin position="1480"/>
        <end position="1772"/>
    </location>
</feature>
<evidence type="ECO:0000256" key="5">
    <source>
        <dbReference type="ARBA" id="ARBA00023123"/>
    </source>
</evidence>
<dbReference type="CDD" id="cd23767">
    <property type="entry name" value="IQCD"/>
    <property type="match status" value="1"/>
</dbReference>
<feature type="region of interest" description="Actin-binding" evidence="9">
    <location>
        <begin position="732"/>
        <end position="754"/>
    </location>
</feature>
<evidence type="ECO:0000256" key="10">
    <source>
        <dbReference type="SAM" id="MobiDB-lite"/>
    </source>
</evidence>
<evidence type="ECO:0000256" key="2">
    <source>
        <dbReference type="ARBA" id="ARBA00022606"/>
    </source>
</evidence>
<evidence type="ECO:0000256" key="9">
    <source>
        <dbReference type="PROSITE-ProRule" id="PRU00782"/>
    </source>
</evidence>
<dbReference type="EMBL" id="JALLPB020000122">
    <property type="protein sequence ID" value="KAL3816981.1"/>
    <property type="molecule type" value="Genomic_DNA"/>
</dbReference>
<accession>A0ABD3RXS6</accession>
<dbReference type="Gene3D" id="1.10.10.820">
    <property type="match status" value="1"/>
</dbReference>
<feature type="compositionally biased region" description="Polar residues" evidence="10">
    <location>
        <begin position="1806"/>
        <end position="1825"/>
    </location>
</feature>
<dbReference type="GO" id="GO:0003774">
    <property type="term" value="F:cytoskeletal motor activity"/>
    <property type="evidence" value="ECO:0007669"/>
    <property type="project" value="UniProtKB-UniRule"/>
</dbReference>
<dbReference type="PROSITE" id="PS50096">
    <property type="entry name" value="IQ"/>
    <property type="match status" value="2"/>
</dbReference>
<feature type="region of interest" description="Disordered" evidence="10">
    <location>
        <begin position="1800"/>
        <end position="1889"/>
    </location>
</feature>
<dbReference type="Gene3D" id="1.25.40.20">
    <property type="entry name" value="Ankyrin repeat-containing domain"/>
    <property type="match status" value="1"/>
</dbReference>
<dbReference type="SMART" id="SM00015">
    <property type="entry name" value="IQ"/>
    <property type="match status" value="4"/>
</dbReference>
<dbReference type="InterPro" id="IPR002110">
    <property type="entry name" value="Ankyrin_rpt"/>
</dbReference>
<comment type="similarity">
    <text evidence="9">Belongs to the TRAFAC class myosin-kinesin ATPase superfamily. Myosin family.</text>
</comment>
<gene>
    <name evidence="13" type="ORF">ACHAXA_010101</name>
</gene>
<dbReference type="PANTHER" id="PTHR13140:SF845">
    <property type="entry name" value="MYOSIN-LIKE PROTEIN"/>
    <property type="match status" value="1"/>
</dbReference>
<dbReference type="GO" id="GO:0016459">
    <property type="term" value="C:myosin complex"/>
    <property type="evidence" value="ECO:0007669"/>
    <property type="project" value="UniProtKB-KW"/>
</dbReference>
<dbReference type="GO" id="GO:0003779">
    <property type="term" value="F:actin binding"/>
    <property type="evidence" value="ECO:0007669"/>
    <property type="project" value="UniProtKB-KW"/>
</dbReference>
<dbReference type="PROSITE" id="PS50011">
    <property type="entry name" value="PROTEIN_KINASE_DOM"/>
    <property type="match status" value="1"/>
</dbReference>
<evidence type="ECO:0000259" key="11">
    <source>
        <dbReference type="PROSITE" id="PS50011"/>
    </source>
</evidence>
<evidence type="ECO:0000256" key="1">
    <source>
        <dbReference type="ARBA" id="ARBA00006998"/>
    </source>
</evidence>
<evidence type="ECO:0000313" key="14">
    <source>
        <dbReference type="Proteomes" id="UP001530377"/>
    </source>
</evidence>
<sequence>MEKGQTVWLRSSASRWGWVPAVVHDRAEISVRGLPHLELTLRDDPRFSHGVAGGGHRHQRPPPPSNSIIEPAILHALRLRYDEDVIYTNTGPILIAINPFKKMDRLYGEGIMELYRRGGGGMTVVDAVVAAEVHTADSPPVEGSVDETEHFDGDDDEFIGNLQIIDSDDVGGDKKTSIVTGRGGGRLPPHVYRTADDAYRAMMRGIEMNSSSTTGGGGKKGKNFHASTTNQSILVSGESGAGKTVTTKIVLNYLAMMSKRVAWAEEKSCNKEEGGGRRLSSFTAAIERQESLVLNSNPILEAFGNARTIRNDNSSRFGKYIDVKFSSNGKLVGATIDTYLLEKVRLIRQAKGERNFHIFYQFLESASQNERDAYHIRDMGLEDFALLNGSGTFDRRDMVADADMHNEMMDAMNIMGFEEKTIGDIMRLITAILYAGNMTFSEMNHGETCVLDKDGASLAVAELLGVSYENLAESLTSRVLILKEGNITKELNAKQAYKAAEGLIKSIYGANFDYIVEAINISIRTEQQDRSSRVGRQKDTSAYIGVLDIFGFETFEINSFEQLCINYTNETLQQHFNQHVFKMEQQEYEREGILWKFISFPDNQDVLDLINMKNVGIFAVLDEQCIVEWGTDNKFVQQLYKQCGPHDRFEATANQKPYRKFSVDHYAGWVEYSTDDWIEKNKDQLPVASVELLMSSNFDYIGKLQNYVRAEGAGGRGSVAMKSVGAKFAEQLVDLRVRINATSPHYIRCLKPNDELLPDDFDPKQIVEQLRYSGVLEAVRVSRAGYPTRYPHQHFISRYYMLGDLGPDGTIRNKDITQLLKIVSKHVWEADLKKAQTMESAALSQVLERMGSGGTYRQSQILAAPKKRKKKRMNAQSNIEIPETEEEFDGLDFGTRCAVAGLQLGRTKVFLRRNAFDRIENLRVTILGKSARVIQSKIRGKAQRHRYLRLRKATIKCQAVIRYFLANLELIRARNKTSVEKRASTMIQMAYRRYTFRNLGAERKERMIDAAIVIQAFTRGSLIRLNLDDKLVAKKTTKIADAIAAVLSPPMVIVRTGPTINEIEALETNAKKLFCLLNEEKWDSAIALLDEHVKLAERPEEGTGRLPLHIVAQHNLHHVFEKIFQFFPGAADAFDFEGRLPIHVAAEYDALVPIKYLLLRHPAGVDTMMLRPTGRSGGGIPLHVACRKNASSAVITSLLSSNFNSAKKCDANGDLPIHLLLRNGAHVSGAVVQALLDTYPTAATRADMYCDLPLSVALKHECNPEIVKTLLMHNPEASKVQNGRDGHSALFLAFQHNADEKTILGLMNHAPQLIVAIDKRTGMLPIEMATRQRHSQAIIYSLLKHDMPIDMKEKAKAKLVSHQYSWNHLVSRAEDRYHDVVHKVLLHCSQPQVFALAQIKDRRGEIPLAVATPLCKYEFRMMFRLFHTLEIVDQTPAFEDVESGIQIYYALRFSPPKEMYGYSTSLYQDDMKENNLIEVWDKSTVVDDDNVSPDISAFDAKQRLDFIQNEKGVRVIAKLTSRSDIIEGELSMRKDYKLSRYYVPAIMSIHHTMLHAAYSEAMAEPSYCITMEAAEITCENLFLDIRRSGGTFPVEALRSIGMSLLHIHERGLVHGDFGSHNTAKFGDRWKTLGVRGCVAIGQMTNPKRGYFHPPEAVSLETRNVSLGDKNVGASVVSVASDVTYDIWAYGVVFYEAICALPLSPYRSLHKAKRALTTAELFKVGQWDDRSLRKALRHIDNNEDAKDLVKLLLHPNPNSRAQSMRDVLGHPFFGIGKLAGVAPVFARPKLGLPGASNVIDINPPDQEGTSFLFNSEKNDNTSLSGMQPSPQPPSKISKVVPSFKGPEPNRQPQSAPTATVHPTPESVPVTGNAPKKSKFGIKNMMFGKKK</sequence>
<dbReference type="SUPFAM" id="SSF56112">
    <property type="entry name" value="Protein kinase-like (PK-like)"/>
    <property type="match status" value="1"/>
</dbReference>
<keyword evidence="8" id="KW-0844">Vision</keyword>
<keyword evidence="14" id="KW-1185">Reference proteome</keyword>
<evidence type="ECO:0000256" key="7">
    <source>
        <dbReference type="ARBA" id="ARBA00023203"/>
    </source>
</evidence>
<dbReference type="InterPro" id="IPR001609">
    <property type="entry name" value="Myosin_head_motor_dom-like"/>
</dbReference>
<dbReference type="PRINTS" id="PR00193">
    <property type="entry name" value="MYOSINHEAVY"/>
</dbReference>
<evidence type="ECO:0000256" key="6">
    <source>
        <dbReference type="ARBA" id="ARBA00023175"/>
    </source>
</evidence>
<dbReference type="Gene3D" id="1.20.58.530">
    <property type="match status" value="1"/>
</dbReference>
<dbReference type="Gene3D" id="1.10.510.10">
    <property type="entry name" value="Transferase(Phosphotransferase) domain 1"/>
    <property type="match status" value="1"/>
</dbReference>
<dbReference type="Gene3D" id="3.40.850.10">
    <property type="entry name" value="Kinesin motor domain"/>
    <property type="match status" value="2"/>
</dbReference>
<dbReference type="SUPFAM" id="SSF52540">
    <property type="entry name" value="P-loop containing nucleoside triphosphate hydrolases"/>
    <property type="match status" value="1"/>
</dbReference>
<dbReference type="InterPro" id="IPR036961">
    <property type="entry name" value="Kinesin_motor_dom_sf"/>
</dbReference>
<dbReference type="Pfam" id="PF00063">
    <property type="entry name" value="Myosin_head"/>
    <property type="match status" value="2"/>
</dbReference>
<feature type="binding site" evidence="9">
    <location>
        <begin position="237"/>
        <end position="244"/>
    </location>
    <ligand>
        <name>ATP</name>
        <dbReference type="ChEBI" id="CHEBI:30616"/>
    </ligand>
</feature>
<keyword evidence="3 9" id="KW-0547">Nucleotide-binding</keyword>
<dbReference type="SMART" id="SM00242">
    <property type="entry name" value="MYSc"/>
    <property type="match status" value="1"/>
</dbReference>
<dbReference type="CDD" id="cd00124">
    <property type="entry name" value="MYSc"/>
    <property type="match status" value="1"/>
</dbReference>
<dbReference type="PROSITE" id="PS51456">
    <property type="entry name" value="MYOSIN_MOTOR"/>
    <property type="match status" value="1"/>
</dbReference>
<dbReference type="SUPFAM" id="SSF48403">
    <property type="entry name" value="Ankyrin repeat"/>
    <property type="match status" value="1"/>
</dbReference>
<evidence type="ECO:0000256" key="3">
    <source>
        <dbReference type="ARBA" id="ARBA00022741"/>
    </source>
</evidence>
<reference evidence="13 14" key="1">
    <citation type="submission" date="2024-10" db="EMBL/GenBank/DDBJ databases">
        <title>Updated reference genomes for cyclostephanoid diatoms.</title>
        <authorList>
            <person name="Roberts W.R."/>
            <person name="Alverson A.J."/>
        </authorList>
    </citation>
    <scope>NUCLEOTIDE SEQUENCE [LARGE SCALE GENOMIC DNA]</scope>
    <source>
        <strain evidence="13 14">AJA228-03</strain>
    </source>
</reference>
<dbReference type="SMART" id="SM00248">
    <property type="entry name" value="ANK"/>
    <property type="match status" value="6"/>
</dbReference>
<feature type="domain" description="Myosin motor" evidence="12">
    <location>
        <begin position="57"/>
        <end position="924"/>
    </location>
</feature>
<keyword evidence="2" id="KW-0716">Sensory transduction</keyword>
<dbReference type="PANTHER" id="PTHR13140">
    <property type="entry name" value="MYOSIN"/>
    <property type="match status" value="1"/>
</dbReference>
<comment type="caution">
    <text evidence="13">The sequence shown here is derived from an EMBL/GenBank/DDBJ whole genome shotgun (WGS) entry which is preliminary data.</text>
</comment>
<keyword evidence="5 9" id="KW-0518">Myosin</keyword>
<keyword evidence="4 9" id="KW-0067">ATP-binding</keyword>
<dbReference type="InterPro" id="IPR000048">
    <property type="entry name" value="IQ_motif_EF-hand-BS"/>
</dbReference>
<organism evidence="13 14">
    <name type="scientific">Cyclostephanos tholiformis</name>
    <dbReference type="NCBI Taxonomy" id="382380"/>
    <lineage>
        <taxon>Eukaryota</taxon>
        <taxon>Sar</taxon>
        <taxon>Stramenopiles</taxon>
        <taxon>Ochrophyta</taxon>
        <taxon>Bacillariophyta</taxon>
        <taxon>Coscinodiscophyceae</taxon>
        <taxon>Thalassiosirophycidae</taxon>
        <taxon>Stephanodiscales</taxon>
        <taxon>Stephanodiscaceae</taxon>
        <taxon>Cyclostephanos</taxon>
    </lineage>
</organism>
<keyword evidence="7 9" id="KW-0009">Actin-binding</keyword>
<dbReference type="InterPro" id="IPR036770">
    <property type="entry name" value="Ankyrin_rpt-contain_sf"/>
</dbReference>
<dbReference type="Gene3D" id="1.20.5.190">
    <property type="match status" value="2"/>
</dbReference>
<dbReference type="Proteomes" id="UP001530377">
    <property type="component" value="Unassembled WGS sequence"/>
</dbReference>
<evidence type="ECO:0000259" key="12">
    <source>
        <dbReference type="PROSITE" id="PS51456"/>
    </source>
</evidence>
<dbReference type="Gene3D" id="1.20.120.720">
    <property type="entry name" value="Myosin VI head, motor domain, U50 subdomain"/>
    <property type="match status" value="1"/>
</dbReference>
<evidence type="ECO:0000256" key="8">
    <source>
        <dbReference type="ARBA" id="ARBA00023305"/>
    </source>
</evidence>
<evidence type="ECO:0000256" key="4">
    <source>
        <dbReference type="ARBA" id="ARBA00022840"/>
    </source>
</evidence>
<dbReference type="Gene3D" id="6.20.240.20">
    <property type="match status" value="1"/>
</dbReference>
<keyword evidence="6 9" id="KW-0505">Motor protein</keyword>
<evidence type="ECO:0000313" key="13">
    <source>
        <dbReference type="EMBL" id="KAL3816981.1"/>
    </source>
</evidence>
<comment type="similarity">
    <text evidence="1">In the C-terminal section; belongs to the TRAFAC class myosin-kinesin ATPase superfamily. Myosin family.</text>
</comment>
<dbReference type="SMART" id="SM00220">
    <property type="entry name" value="S_TKc"/>
    <property type="match status" value="1"/>
</dbReference>
<dbReference type="InterPro" id="IPR011009">
    <property type="entry name" value="Kinase-like_dom_sf"/>
</dbReference>
<protein>
    <submittedName>
        <fullName evidence="13">Uncharacterized protein</fullName>
    </submittedName>
</protein>
<name>A0ABD3RXS6_9STRA</name>
<dbReference type="GO" id="GO:0005524">
    <property type="term" value="F:ATP binding"/>
    <property type="evidence" value="ECO:0007669"/>
    <property type="project" value="UniProtKB-UniRule"/>
</dbReference>